<accession>A0A2A6ZWI6</accession>
<keyword evidence="1" id="KW-0808">Transferase</keyword>
<dbReference type="RefSeq" id="WP_049929565.1">
    <property type="nucleotide sequence ID" value="NZ_CABKNH010000001.1"/>
</dbReference>
<dbReference type="GeneID" id="75069152"/>
<name>A0A2A6ZWI6_9FIRM</name>
<dbReference type="AlphaFoldDB" id="A0A2A6ZWI6"/>
<dbReference type="InterPro" id="IPR001451">
    <property type="entry name" value="Hexapep"/>
</dbReference>
<organism evidence="1 2">
    <name type="scientific">Faecalibacterium prausnitzii</name>
    <dbReference type="NCBI Taxonomy" id="853"/>
    <lineage>
        <taxon>Bacteria</taxon>
        <taxon>Bacillati</taxon>
        <taxon>Bacillota</taxon>
        <taxon>Clostridia</taxon>
        <taxon>Eubacteriales</taxon>
        <taxon>Oscillospiraceae</taxon>
        <taxon>Faecalibacterium</taxon>
    </lineage>
</organism>
<dbReference type="Proteomes" id="UP000219901">
    <property type="component" value="Unassembled WGS sequence"/>
</dbReference>
<dbReference type="CDD" id="cd04647">
    <property type="entry name" value="LbH_MAT_like"/>
    <property type="match status" value="1"/>
</dbReference>
<gene>
    <name evidence="1" type="ORF">CGS55_13675</name>
</gene>
<protein>
    <submittedName>
        <fullName evidence="1">Acetyltransferase</fullName>
    </submittedName>
</protein>
<evidence type="ECO:0000313" key="2">
    <source>
        <dbReference type="Proteomes" id="UP000219901"/>
    </source>
</evidence>
<dbReference type="SUPFAM" id="SSF51161">
    <property type="entry name" value="Trimeric LpxA-like enzymes"/>
    <property type="match status" value="1"/>
</dbReference>
<dbReference type="GO" id="GO:0016740">
    <property type="term" value="F:transferase activity"/>
    <property type="evidence" value="ECO:0007669"/>
    <property type="project" value="UniProtKB-KW"/>
</dbReference>
<dbReference type="Gene3D" id="2.160.10.10">
    <property type="entry name" value="Hexapeptide repeat proteins"/>
    <property type="match status" value="1"/>
</dbReference>
<dbReference type="InterPro" id="IPR011004">
    <property type="entry name" value="Trimer_LpxA-like_sf"/>
</dbReference>
<proteinExistence type="predicted"/>
<dbReference type="PANTHER" id="PTHR23416">
    <property type="entry name" value="SIALIC ACID SYNTHASE-RELATED"/>
    <property type="match status" value="1"/>
</dbReference>
<evidence type="ECO:0000313" key="1">
    <source>
        <dbReference type="EMBL" id="PDX71230.1"/>
    </source>
</evidence>
<dbReference type="Pfam" id="PF00132">
    <property type="entry name" value="Hexapep"/>
    <property type="match status" value="1"/>
</dbReference>
<dbReference type="InterPro" id="IPR051159">
    <property type="entry name" value="Hexapeptide_acetyltransf"/>
</dbReference>
<sequence length="165" mass="17982">MKLVYRILDIFRRGFNKLLIEPGMKKGLSSCGKMVKIGAGCELKPLKNIAIGDRTEIGPRALFWTTRAKIIIGDDVIFGPGVTIITGDHPTNIKGRTINSINDEEKPPCCDQDVVIDNDSWIGCNVTILKGVHIHEGAVIAAGSVVTKEIPPFTIWGGTCKKNQK</sequence>
<comment type="caution">
    <text evidence="1">The sequence shown here is derived from an EMBL/GenBank/DDBJ whole genome shotgun (WGS) entry which is preliminary data.</text>
</comment>
<reference evidence="1 2" key="1">
    <citation type="journal article" date="2017" name="Front. Microbiol.">
        <title>New Insights into the Diversity of the Genus Faecalibacterium.</title>
        <authorList>
            <person name="Benevides L."/>
            <person name="Burman S."/>
            <person name="Martin R."/>
            <person name="Robert V."/>
            <person name="Thomas M."/>
            <person name="Miquel S."/>
            <person name="Chain F."/>
            <person name="Sokol H."/>
            <person name="Bermudez-Humaran L.G."/>
            <person name="Morrison M."/>
            <person name="Langella P."/>
            <person name="Azevedo V.A."/>
            <person name="Chatel J.M."/>
            <person name="Soares S."/>
        </authorList>
    </citation>
    <scope>NUCLEOTIDE SEQUENCE [LARGE SCALE GENOMIC DNA]</scope>
    <source>
        <strain evidence="1 2">CNCM I 4546</strain>
    </source>
</reference>
<dbReference type="EMBL" id="NMTV01000071">
    <property type="protein sequence ID" value="PDX71230.1"/>
    <property type="molecule type" value="Genomic_DNA"/>
</dbReference>